<dbReference type="GO" id="GO:0097624">
    <property type="term" value="P:UDP-galactose transmembrane import into Golgi lumen"/>
    <property type="evidence" value="ECO:0007669"/>
    <property type="project" value="EnsemblFungi"/>
</dbReference>
<keyword evidence="3 5" id="KW-1133">Transmembrane helix</keyword>
<dbReference type="GO" id="GO:0000139">
    <property type="term" value="C:Golgi membrane"/>
    <property type="evidence" value="ECO:0007669"/>
    <property type="project" value="EnsemblFungi"/>
</dbReference>
<proteinExistence type="predicted"/>
<keyword evidence="4 5" id="KW-0472">Membrane</keyword>
<dbReference type="OMA" id="AIMYVIQ"/>
<dbReference type="OrthoDB" id="408493at2759"/>
<comment type="subcellular location">
    <subcellularLocation>
        <location evidence="1">Membrane</location>
        <topology evidence="1">Multi-pass membrane protein</topology>
    </subcellularLocation>
</comment>
<dbReference type="STRING" id="1198029.A0A1U7LHE1"/>
<sequence length="337" mass="37250">MPGYENKRYFASTAVLLNEILKLLLSTVVSYRECKSPREIWNQTFSSDSWKLMIPAALYTVYCSENSSDIEIKLQNNLQYLAVSNLSAATFQVTYQLKILTTALFSVTMLHRSLSKLKWISLVVLTLGVALCQLPAGTFLPSQGDPTGLGDEDEADLLPPNQPDMDQFVGLVTVLTACTISGIAGVYFEKVLKGSQTSLWIRNIQLSFYSLFPALLLGVIAKDGGEIVENGFFYGYNAAVWFAIFCQAFGGILVALCVAYADNIMKGFATSISILISFAASVYLFEFKVTVNFLIGALLVLAATYMYSLPDQQKERYESLPMTEDVNHTTQPVDQPK</sequence>
<dbReference type="InterPro" id="IPR037185">
    <property type="entry name" value="EmrE-like"/>
</dbReference>
<evidence type="ECO:0000256" key="1">
    <source>
        <dbReference type="ARBA" id="ARBA00004141"/>
    </source>
</evidence>
<gene>
    <name evidence="6" type="ORF">NEOLI_003288</name>
</gene>
<dbReference type="Pfam" id="PF04142">
    <property type="entry name" value="Nuc_sug_transp"/>
    <property type="match status" value="1"/>
</dbReference>
<feature type="transmembrane region" description="Helical" evidence="5">
    <location>
        <begin position="240"/>
        <end position="261"/>
    </location>
</feature>
<feature type="transmembrane region" description="Helical" evidence="5">
    <location>
        <begin position="268"/>
        <end position="285"/>
    </location>
</feature>
<keyword evidence="7" id="KW-1185">Reference proteome</keyword>
<dbReference type="AlphaFoldDB" id="A0A1U7LHE1"/>
<feature type="transmembrane region" description="Helical" evidence="5">
    <location>
        <begin position="200"/>
        <end position="220"/>
    </location>
</feature>
<evidence type="ECO:0000256" key="4">
    <source>
        <dbReference type="ARBA" id="ARBA00023136"/>
    </source>
</evidence>
<dbReference type="InterPro" id="IPR007271">
    <property type="entry name" value="Nuc_sug_transpt"/>
</dbReference>
<organism evidence="6 7">
    <name type="scientific">Neolecta irregularis (strain DAH-3)</name>
    <dbReference type="NCBI Taxonomy" id="1198029"/>
    <lineage>
        <taxon>Eukaryota</taxon>
        <taxon>Fungi</taxon>
        <taxon>Dikarya</taxon>
        <taxon>Ascomycota</taxon>
        <taxon>Taphrinomycotina</taxon>
        <taxon>Neolectales</taxon>
        <taxon>Neolectaceae</taxon>
        <taxon>Neolecta</taxon>
    </lineage>
</organism>
<feature type="transmembrane region" description="Helical" evidence="5">
    <location>
        <begin position="119"/>
        <end position="140"/>
    </location>
</feature>
<dbReference type="SUPFAM" id="SSF103481">
    <property type="entry name" value="Multidrug resistance efflux transporter EmrE"/>
    <property type="match status" value="1"/>
</dbReference>
<evidence type="ECO:0000313" key="6">
    <source>
        <dbReference type="EMBL" id="OLL22076.1"/>
    </source>
</evidence>
<feature type="transmembrane region" description="Helical" evidence="5">
    <location>
        <begin position="291"/>
        <end position="309"/>
    </location>
</feature>
<evidence type="ECO:0000313" key="7">
    <source>
        <dbReference type="Proteomes" id="UP000186594"/>
    </source>
</evidence>
<protein>
    <submittedName>
        <fullName evidence="6">UDP-galactose transporter</fullName>
    </submittedName>
</protein>
<keyword evidence="2 5" id="KW-0812">Transmembrane</keyword>
<dbReference type="PANTHER" id="PTHR10231">
    <property type="entry name" value="NUCLEOTIDE-SUGAR TRANSMEMBRANE TRANSPORTER"/>
    <property type="match status" value="1"/>
</dbReference>
<feature type="transmembrane region" description="Helical" evidence="5">
    <location>
        <begin position="168"/>
        <end position="188"/>
    </location>
</feature>
<dbReference type="GO" id="GO:0005459">
    <property type="term" value="F:UDP-galactose transmembrane transporter activity"/>
    <property type="evidence" value="ECO:0007669"/>
    <property type="project" value="EnsemblFungi"/>
</dbReference>
<dbReference type="PIRSF" id="PIRSF005799">
    <property type="entry name" value="UDP-gal_transpt"/>
    <property type="match status" value="1"/>
</dbReference>
<dbReference type="NCBIfam" id="TIGR00803">
    <property type="entry name" value="nst"/>
    <property type="match status" value="1"/>
</dbReference>
<dbReference type="EMBL" id="LXFE01003920">
    <property type="protein sequence ID" value="OLL22076.1"/>
    <property type="molecule type" value="Genomic_DNA"/>
</dbReference>
<evidence type="ECO:0000256" key="5">
    <source>
        <dbReference type="SAM" id="Phobius"/>
    </source>
</evidence>
<accession>A0A1U7LHE1</accession>
<evidence type="ECO:0000256" key="3">
    <source>
        <dbReference type="ARBA" id="ARBA00022989"/>
    </source>
</evidence>
<dbReference type="Proteomes" id="UP000186594">
    <property type="component" value="Unassembled WGS sequence"/>
</dbReference>
<reference evidence="6 7" key="1">
    <citation type="submission" date="2016-04" db="EMBL/GenBank/DDBJ databases">
        <title>Evolutionary innovation and constraint leading to complex multicellularity in the Ascomycota.</title>
        <authorList>
            <person name="Cisse O."/>
            <person name="Nguyen A."/>
            <person name="Hewitt D.A."/>
            <person name="Jedd G."/>
            <person name="Stajich J.E."/>
        </authorList>
    </citation>
    <scope>NUCLEOTIDE SEQUENCE [LARGE SCALE GENOMIC DNA]</scope>
    <source>
        <strain evidence="6 7">DAH-3</strain>
    </source>
</reference>
<comment type="caution">
    <text evidence="6">The sequence shown here is derived from an EMBL/GenBank/DDBJ whole genome shotgun (WGS) entry which is preliminary data.</text>
</comment>
<name>A0A1U7LHE1_NEOID</name>
<evidence type="ECO:0000256" key="2">
    <source>
        <dbReference type="ARBA" id="ARBA00022692"/>
    </source>
</evidence>